<comment type="caution">
    <text evidence="15">The sequence shown here is derived from an EMBL/GenBank/DDBJ whole genome shotgun (WGS) entry which is preliminary data.</text>
</comment>
<organism evidence="15 16">
    <name type="scientific">Candidatus Flavonifractor merdigallinarum</name>
    <dbReference type="NCBI Taxonomy" id="2838589"/>
    <lineage>
        <taxon>Bacteria</taxon>
        <taxon>Bacillati</taxon>
        <taxon>Bacillota</taxon>
        <taxon>Clostridia</taxon>
        <taxon>Eubacteriales</taxon>
        <taxon>Oscillospiraceae</taxon>
        <taxon>Flavonifractor</taxon>
    </lineage>
</organism>
<dbReference type="InterPro" id="IPR008915">
    <property type="entry name" value="Peptidase_M50"/>
</dbReference>
<evidence type="ECO:0000313" key="15">
    <source>
        <dbReference type="EMBL" id="HIY22388.1"/>
    </source>
</evidence>
<evidence type="ECO:0000259" key="14">
    <source>
        <dbReference type="Pfam" id="PF02163"/>
    </source>
</evidence>
<dbReference type="Pfam" id="PF02163">
    <property type="entry name" value="Peptidase_M50"/>
    <property type="match status" value="1"/>
</dbReference>
<comment type="cofactor">
    <cofactor evidence="1">
        <name>Zn(2+)</name>
        <dbReference type="ChEBI" id="CHEBI:29105"/>
    </cofactor>
</comment>
<proteinExistence type="inferred from homology"/>
<dbReference type="GO" id="GO:0005886">
    <property type="term" value="C:plasma membrane"/>
    <property type="evidence" value="ECO:0007669"/>
    <property type="project" value="UniProtKB-SubCell"/>
</dbReference>
<evidence type="ECO:0000256" key="10">
    <source>
        <dbReference type="ARBA" id="ARBA00022989"/>
    </source>
</evidence>
<gene>
    <name evidence="15" type="ORF">H9841_10885</name>
</gene>
<keyword evidence="11" id="KW-0482">Metalloprotease</keyword>
<dbReference type="InterPro" id="IPR052348">
    <property type="entry name" value="Metallopeptidase_M50B"/>
</dbReference>
<dbReference type="PANTHER" id="PTHR35864:SF1">
    <property type="entry name" value="ZINC METALLOPROTEASE YWHC-RELATED"/>
    <property type="match status" value="1"/>
</dbReference>
<keyword evidence="4" id="KW-1003">Cell membrane</keyword>
<accession>A0A9D1YAA4</accession>
<feature type="transmembrane region" description="Helical" evidence="13">
    <location>
        <begin position="176"/>
        <end position="196"/>
    </location>
</feature>
<sequence length="221" mass="24309">MDWQGLLTLLMQAFAVLLCLTVHETCHGLAALALGDPTAKQMHRLSFNPLRHLDPFGALMMLIAGFGWAKPVPVNPSYFKNPKSGMAITALAGPISNFVLAYLALLLRAILAGLGYAWPESAVLLWALNFLLITAYLSIGLGVFNLIPIPPLDGSKVLGAFLPDRTYYTILRYERYGMIALILVLWTGILDGPLLAVRDWVFELLFQGSSFPYYIIAQAIL</sequence>
<reference evidence="15" key="1">
    <citation type="journal article" date="2021" name="PeerJ">
        <title>Extensive microbial diversity within the chicken gut microbiome revealed by metagenomics and culture.</title>
        <authorList>
            <person name="Gilroy R."/>
            <person name="Ravi A."/>
            <person name="Getino M."/>
            <person name="Pursley I."/>
            <person name="Horton D.L."/>
            <person name="Alikhan N.F."/>
            <person name="Baker D."/>
            <person name="Gharbi K."/>
            <person name="Hall N."/>
            <person name="Watson M."/>
            <person name="Adriaenssens E.M."/>
            <person name="Foster-Nyarko E."/>
            <person name="Jarju S."/>
            <person name="Secka A."/>
            <person name="Antonio M."/>
            <person name="Oren A."/>
            <person name="Chaudhuri R.R."/>
            <person name="La Ragione R."/>
            <person name="Hildebrand F."/>
            <person name="Pallen M.J."/>
        </authorList>
    </citation>
    <scope>NUCLEOTIDE SEQUENCE</scope>
    <source>
        <strain evidence="15">ChiBcec16_6824</strain>
    </source>
</reference>
<dbReference type="GO" id="GO:0006508">
    <property type="term" value="P:proteolysis"/>
    <property type="evidence" value="ECO:0007669"/>
    <property type="project" value="UniProtKB-KW"/>
</dbReference>
<evidence type="ECO:0000256" key="4">
    <source>
        <dbReference type="ARBA" id="ARBA00022475"/>
    </source>
</evidence>
<evidence type="ECO:0000256" key="9">
    <source>
        <dbReference type="ARBA" id="ARBA00022833"/>
    </source>
</evidence>
<keyword evidence="8" id="KW-0378">Hydrolase</keyword>
<evidence type="ECO:0000256" key="12">
    <source>
        <dbReference type="ARBA" id="ARBA00023136"/>
    </source>
</evidence>
<evidence type="ECO:0000256" key="6">
    <source>
        <dbReference type="ARBA" id="ARBA00022692"/>
    </source>
</evidence>
<keyword evidence="6 13" id="KW-0812">Transmembrane</keyword>
<keyword evidence="5 15" id="KW-0645">Protease</keyword>
<evidence type="ECO:0000256" key="7">
    <source>
        <dbReference type="ARBA" id="ARBA00022723"/>
    </source>
</evidence>
<evidence type="ECO:0000256" key="3">
    <source>
        <dbReference type="ARBA" id="ARBA00007931"/>
    </source>
</evidence>
<feature type="transmembrane region" description="Helical" evidence="13">
    <location>
        <begin position="124"/>
        <end position="147"/>
    </location>
</feature>
<feature type="domain" description="Peptidase M50" evidence="14">
    <location>
        <begin position="13"/>
        <end position="166"/>
    </location>
</feature>
<dbReference type="GO" id="GO:0046872">
    <property type="term" value="F:metal ion binding"/>
    <property type="evidence" value="ECO:0007669"/>
    <property type="project" value="UniProtKB-KW"/>
</dbReference>
<name>A0A9D1YAA4_9FIRM</name>
<evidence type="ECO:0000313" key="16">
    <source>
        <dbReference type="Proteomes" id="UP000823868"/>
    </source>
</evidence>
<comment type="subcellular location">
    <subcellularLocation>
        <location evidence="2">Cell membrane</location>
        <topology evidence="2">Multi-pass membrane protein</topology>
    </subcellularLocation>
</comment>
<evidence type="ECO:0000256" key="1">
    <source>
        <dbReference type="ARBA" id="ARBA00001947"/>
    </source>
</evidence>
<protein>
    <submittedName>
        <fullName evidence="15">Site-2 protease family protein</fullName>
    </submittedName>
</protein>
<evidence type="ECO:0000256" key="13">
    <source>
        <dbReference type="SAM" id="Phobius"/>
    </source>
</evidence>
<dbReference type="InterPro" id="IPR044537">
    <property type="entry name" value="Rip2-like"/>
</dbReference>
<evidence type="ECO:0000256" key="5">
    <source>
        <dbReference type="ARBA" id="ARBA00022670"/>
    </source>
</evidence>
<dbReference type="PANTHER" id="PTHR35864">
    <property type="entry name" value="ZINC METALLOPROTEASE MJ0611-RELATED"/>
    <property type="match status" value="1"/>
</dbReference>
<keyword evidence="9" id="KW-0862">Zinc</keyword>
<reference evidence="15" key="2">
    <citation type="submission" date="2021-04" db="EMBL/GenBank/DDBJ databases">
        <authorList>
            <person name="Gilroy R."/>
        </authorList>
    </citation>
    <scope>NUCLEOTIDE SEQUENCE</scope>
    <source>
        <strain evidence="15">ChiBcec16_6824</strain>
    </source>
</reference>
<evidence type="ECO:0000256" key="2">
    <source>
        <dbReference type="ARBA" id="ARBA00004651"/>
    </source>
</evidence>
<feature type="transmembrane region" description="Helical" evidence="13">
    <location>
        <begin position="99"/>
        <end position="118"/>
    </location>
</feature>
<comment type="similarity">
    <text evidence="3">Belongs to the peptidase M50B family.</text>
</comment>
<dbReference type="GO" id="GO:0008237">
    <property type="term" value="F:metallopeptidase activity"/>
    <property type="evidence" value="ECO:0007669"/>
    <property type="project" value="UniProtKB-KW"/>
</dbReference>
<keyword evidence="10 13" id="KW-1133">Transmembrane helix</keyword>
<keyword evidence="7" id="KW-0479">Metal-binding</keyword>
<dbReference type="CDD" id="cd06158">
    <property type="entry name" value="S2P-M50_like_1"/>
    <property type="match status" value="1"/>
</dbReference>
<dbReference type="AlphaFoldDB" id="A0A9D1YAA4"/>
<feature type="non-terminal residue" evidence="15">
    <location>
        <position position="221"/>
    </location>
</feature>
<evidence type="ECO:0000256" key="8">
    <source>
        <dbReference type="ARBA" id="ARBA00022801"/>
    </source>
</evidence>
<keyword evidence="12 13" id="KW-0472">Membrane</keyword>
<dbReference type="Proteomes" id="UP000823868">
    <property type="component" value="Unassembled WGS sequence"/>
</dbReference>
<dbReference type="EMBL" id="DXDX01000198">
    <property type="protein sequence ID" value="HIY22388.1"/>
    <property type="molecule type" value="Genomic_DNA"/>
</dbReference>
<evidence type="ECO:0000256" key="11">
    <source>
        <dbReference type="ARBA" id="ARBA00023049"/>
    </source>
</evidence>